<dbReference type="PANTHER" id="PTHR10146:SF14">
    <property type="entry name" value="PYRIDOXAL PHOSPHATE HOMEOSTASIS PROTEIN"/>
    <property type="match status" value="1"/>
</dbReference>
<dbReference type="PIRSF" id="PIRSF004848">
    <property type="entry name" value="YBL036c_PLPDEIII"/>
    <property type="match status" value="1"/>
</dbReference>
<accession>A0A369A6Q8</accession>
<gene>
    <name evidence="6" type="ORF">DES35_101311</name>
</gene>
<protein>
    <recommendedName>
        <fullName evidence="2">Pyridoxal phosphate homeostasis protein</fullName>
        <shortName evidence="2">PLP homeostasis protein</shortName>
    </recommendedName>
</protein>
<dbReference type="RefSeq" id="WP_114365608.1">
    <property type="nucleotide sequence ID" value="NZ_BHZF01000001.1"/>
</dbReference>
<sequence length="218" mass="24785">MSIAENLKRIKDEIGTDVTLVAVSKFKSIPEIMEAYQAGHRDFGENRVQELTDKASQLPNDIRWHMIGHLQTNKVKYIAPFIYLIHSVDSEKLLTEIQKQASRNQRTIDILLQVHIAKEETKFGLNDEECHQLTEKMAKNLFPNCRLRGLMGMATNTNDLSAVEREFLHLKHLFSQLSDRFPELQLDVLSIGMSGDYPIALKCGSNMVRIGSAVFGSR</sequence>
<comment type="caution">
    <text evidence="6">The sequence shown here is derived from an EMBL/GenBank/DDBJ whole genome shotgun (WGS) entry which is preliminary data.</text>
</comment>
<dbReference type="SUPFAM" id="SSF51419">
    <property type="entry name" value="PLP-binding barrel"/>
    <property type="match status" value="1"/>
</dbReference>
<comment type="cofactor">
    <cofactor evidence="3">
        <name>pyridoxal 5'-phosphate</name>
        <dbReference type="ChEBI" id="CHEBI:597326"/>
    </cofactor>
</comment>
<dbReference type="Gene3D" id="3.20.20.10">
    <property type="entry name" value="Alanine racemase"/>
    <property type="match status" value="1"/>
</dbReference>
<dbReference type="InterPro" id="IPR001608">
    <property type="entry name" value="Ala_racemase_N"/>
</dbReference>
<evidence type="ECO:0000313" key="7">
    <source>
        <dbReference type="Proteomes" id="UP000253517"/>
    </source>
</evidence>
<dbReference type="PANTHER" id="PTHR10146">
    <property type="entry name" value="PROLINE SYNTHETASE CO-TRANSCRIBED BACTERIAL HOMOLOG PROTEIN"/>
    <property type="match status" value="1"/>
</dbReference>
<dbReference type="InterPro" id="IPR029066">
    <property type="entry name" value="PLP-binding_barrel"/>
</dbReference>
<evidence type="ECO:0000313" key="6">
    <source>
        <dbReference type="EMBL" id="RCX05032.1"/>
    </source>
</evidence>
<name>A0A369A6Q8_9FLAO</name>
<organism evidence="6 7">
    <name type="scientific">Schleiferia thermophila</name>
    <dbReference type="NCBI Taxonomy" id="884107"/>
    <lineage>
        <taxon>Bacteria</taxon>
        <taxon>Pseudomonadati</taxon>
        <taxon>Bacteroidota</taxon>
        <taxon>Flavobacteriia</taxon>
        <taxon>Flavobacteriales</taxon>
        <taxon>Schleiferiaceae</taxon>
        <taxon>Schleiferia</taxon>
    </lineage>
</organism>
<evidence type="ECO:0000259" key="5">
    <source>
        <dbReference type="Pfam" id="PF01168"/>
    </source>
</evidence>
<feature type="domain" description="Alanine racemase N-terminal" evidence="5">
    <location>
        <begin position="2"/>
        <end position="217"/>
    </location>
</feature>
<dbReference type="PROSITE" id="PS01211">
    <property type="entry name" value="UPF0001"/>
    <property type="match status" value="1"/>
</dbReference>
<feature type="modified residue" description="N6-(pyridoxal phosphate)lysine" evidence="2 3">
    <location>
        <position position="25"/>
    </location>
</feature>
<dbReference type="GO" id="GO:0030170">
    <property type="term" value="F:pyridoxal phosphate binding"/>
    <property type="evidence" value="ECO:0007669"/>
    <property type="project" value="UniProtKB-UniRule"/>
</dbReference>
<dbReference type="NCBIfam" id="TIGR00044">
    <property type="entry name" value="YggS family pyridoxal phosphate-dependent enzyme"/>
    <property type="match status" value="1"/>
</dbReference>
<evidence type="ECO:0000256" key="3">
    <source>
        <dbReference type="PIRSR" id="PIRSR004848-1"/>
    </source>
</evidence>
<dbReference type="HAMAP" id="MF_02087">
    <property type="entry name" value="PLP_homeostasis"/>
    <property type="match status" value="1"/>
</dbReference>
<dbReference type="AlphaFoldDB" id="A0A369A6Q8"/>
<keyword evidence="1 2" id="KW-0663">Pyridoxal phosphate</keyword>
<evidence type="ECO:0000256" key="1">
    <source>
        <dbReference type="ARBA" id="ARBA00022898"/>
    </source>
</evidence>
<dbReference type="FunFam" id="3.20.20.10:FF:000018">
    <property type="entry name" value="Pyridoxal phosphate homeostasis protein"/>
    <property type="match status" value="1"/>
</dbReference>
<dbReference type="EMBL" id="QPJS01000001">
    <property type="protein sequence ID" value="RCX05032.1"/>
    <property type="molecule type" value="Genomic_DNA"/>
</dbReference>
<evidence type="ECO:0000256" key="2">
    <source>
        <dbReference type="HAMAP-Rule" id="MF_02087"/>
    </source>
</evidence>
<comment type="function">
    <text evidence="2">Pyridoxal 5'-phosphate (PLP)-binding protein, which is involved in PLP homeostasis.</text>
</comment>
<dbReference type="InterPro" id="IPR011078">
    <property type="entry name" value="PyrdxlP_homeostasis"/>
</dbReference>
<dbReference type="Pfam" id="PF01168">
    <property type="entry name" value="Ala_racemase_N"/>
    <property type="match status" value="1"/>
</dbReference>
<proteinExistence type="inferred from homology"/>
<dbReference type="CDD" id="cd00635">
    <property type="entry name" value="PLPDE_III_YBL036c_like"/>
    <property type="match status" value="1"/>
</dbReference>
<evidence type="ECO:0000256" key="4">
    <source>
        <dbReference type="RuleBase" id="RU004514"/>
    </source>
</evidence>
<comment type="similarity">
    <text evidence="2 4">Belongs to the pyridoxal phosphate-binding protein YggS/PROSC family.</text>
</comment>
<reference evidence="6 7" key="1">
    <citation type="submission" date="2018-07" db="EMBL/GenBank/DDBJ databases">
        <title>Genomic Encyclopedia of Type Strains, Phase IV (KMG-IV): sequencing the most valuable type-strain genomes for metagenomic binning, comparative biology and taxonomic classification.</title>
        <authorList>
            <person name="Goeker M."/>
        </authorList>
    </citation>
    <scope>NUCLEOTIDE SEQUENCE [LARGE SCALE GENOMIC DNA]</scope>
    <source>
        <strain evidence="6 7">DSM 21410</strain>
    </source>
</reference>
<keyword evidence="7" id="KW-1185">Reference proteome</keyword>
<dbReference type="Proteomes" id="UP000253517">
    <property type="component" value="Unassembled WGS sequence"/>
</dbReference>